<dbReference type="GO" id="GO:0004601">
    <property type="term" value="F:peroxidase activity"/>
    <property type="evidence" value="ECO:0007669"/>
    <property type="project" value="UniProtKB-KW"/>
</dbReference>
<name>A0A8X6JF22_TRICU</name>
<evidence type="ECO:0000256" key="1">
    <source>
        <dbReference type="SAM" id="Phobius"/>
    </source>
</evidence>
<dbReference type="Proteomes" id="UP000887116">
    <property type="component" value="Unassembled WGS sequence"/>
</dbReference>
<comment type="caution">
    <text evidence="2">The sequence shown here is derived from an EMBL/GenBank/DDBJ whole genome shotgun (WGS) entry which is preliminary data.</text>
</comment>
<keyword evidence="1" id="KW-1133">Transmembrane helix</keyword>
<organism evidence="2 3">
    <name type="scientific">Trichonephila clavata</name>
    <name type="common">Joro spider</name>
    <name type="synonym">Nephila clavata</name>
    <dbReference type="NCBI Taxonomy" id="2740835"/>
    <lineage>
        <taxon>Eukaryota</taxon>
        <taxon>Metazoa</taxon>
        <taxon>Ecdysozoa</taxon>
        <taxon>Arthropoda</taxon>
        <taxon>Chelicerata</taxon>
        <taxon>Arachnida</taxon>
        <taxon>Araneae</taxon>
        <taxon>Araneomorphae</taxon>
        <taxon>Entelegynae</taxon>
        <taxon>Araneoidea</taxon>
        <taxon>Nephilidae</taxon>
        <taxon>Trichonephila</taxon>
    </lineage>
</organism>
<evidence type="ECO:0000313" key="2">
    <source>
        <dbReference type="EMBL" id="GFR04161.1"/>
    </source>
</evidence>
<keyword evidence="3" id="KW-1185">Reference proteome</keyword>
<dbReference type="EMBL" id="BMAO01025659">
    <property type="protein sequence ID" value="GFR04161.1"/>
    <property type="molecule type" value="Genomic_DNA"/>
</dbReference>
<keyword evidence="1" id="KW-0472">Membrane</keyword>
<gene>
    <name evidence="2" type="primary">Pxt_5</name>
    <name evidence="2" type="ORF">TNCT_570701</name>
</gene>
<evidence type="ECO:0000313" key="3">
    <source>
        <dbReference type="Proteomes" id="UP000887116"/>
    </source>
</evidence>
<sequence>MRCGLFHHRRIRWNIFNIILILVVIQVDLVFPITNTNNSIEIELQRGKILKRYPRQVFFNGIGNGKTSPPSPRVSRIPRISSAELEKYVNRSVAMVERRLGLLEQSIYANGIVLDPGSPSWFAAASAKTKVVAKYLLKWRL</sequence>
<accession>A0A8X6JF22</accession>
<proteinExistence type="predicted"/>
<reference evidence="2" key="1">
    <citation type="submission" date="2020-07" db="EMBL/GenBank/DDBJ databases">
        <title>Multicomponent nature underlies the extraordinary mechanical properties of spider dragline silk.</title>
        <authorList>
            <person name="Kono N."/>
            <person name="Nakamura H."/>
            <person name="Mori M."/>
            <person name="Yoshida Y."/>
            <person name="Ohtoshi R."/>
            <person name="Malay A.D."/>
            <person name="Moran D.A.P."/>
            <person name="Tomita M."/>
            <person name="Numata K."/>
            <person name="Arakawa K."/>
        </authorList>
    </citation>
    <scope>NUCLEOTIDE SEQUENCE</scope>
</reference>
<dbReference type="OrthoDB" id="10414696at2759"/>
<keyword evidence="2" id="KW-0575">Peroxidase</keyword>
<dbReference type="AlphaFoldDB" id="A0A8X6JF22"/>
<protein>
    <submittedName>
        <fullName evidence="2">Chorion peroxidase</fullName>
    </submittedName>
</protein>
<keyword evidence="1" id="KW-0812">Transmembrane</keyword>
<keyword evidence="2" id="KW-0560">Oxidoreductase</keyword>
<feature type="transmembrane region" description="Helical" evidence="1">
    <location>
        <begin position="12"/>
        <end position="31"/>
    </location>
</feature>